<evidence type="ECO:0000313" key="2">
    <source>
        <dbReference type="Proteomes" id="UP000032566"/>
    </source>
</evidence>
<reference evidence="1 2" key="1">
    <citation type="submission" date="2014-12" db="EMBL/GenBank/DDBJ databases">
        <title>Isolation of bacteria from lake water.</title>
        <authorList>
            <person name="Sheng K.-Y."/>
            <person name="Chin P.-S."/>
            <person name="Chan K.-G."/>
            <person name="Tan G.S."/>
        </authorList>
    </citation>
    <scope>NUCLEOTIDE SEQUENCE [LARGE SCALE GENOMIC DNA]</scope>
    <source>
        <strain evidence="1 2">KY4</strain>
    </source>
</reference>
<comment type="caution">
    <text evidence="1">The sequence shown here is derived from an EMBL/GenBank/DDBJ whole genome shotgun (WGS) entry which is preliminary data.</text>
</comment>
<keyword evidence="2" id="KW-1185">Reference proteome</keyword>
<dbReference type="AlphaFoldDB" id="A0A0D7KAR6"/>
<proteinExistence type="predicted"/>
<name>A0A0D7KAR6_9BURK</name>
<gene>
    <name evidence="1" type="ORF">RP29_06035</name>
</gene>
<accession>A0A0D7KAR6</accession>
<organism evidence="1 2">
    <name type="scientific">Acidovorax temperans</name>
    <dbReference type="NCBI Taxonomy" id="80878"/>
    <lineage>
        <taxon>Bacteria</taxon>
        <taxon>Pseudomonadati</taxon>
        <taxon>Pseudomonadota</taxon>
        <taxon>Betaproteobacteria</taxon>
        <taxon>Burkholderiales</taxon>
        <taxon>Comamonadaceae</taxon>
        <taxon>Acidovorax</taxon>
    </lineage>
</organism>
<dbReference type="Proteomes" id="UP000032566">
    <property type="component" value="Unassembled WGS sequence"/>
</dbReference>
<dbReference type="EMBL" id="JXYQ01000017">
    <property type="protein sequence ID" value="KJA11380.1"/>
    <property type="molecule type" value="Genomic_DNA"/>
</dbReference>
<sequence>MPAARTQADAWGHKLHSEVFSRLPGAIRAELETEFKTLTQQDLQPLLLKCNDYFVEARYAHEYIGGYYDLSGLRTLAQGVLKATRNLGLKSEGLPPEK</sequence>
<evidence type="ECO:0000313" key="1">
    <source>
        <dbReference type="EMBL" id="KJA11380.1"/>
    </source>
</evidence>
<dbReference type="PATRIC" id="fig|80878.5.peg.522"/>
<protein>
    <submittedName>
        <fullName evidence="1">Uncharacterized protein</fullName>
    </submittedName>
</protein>